<accession>A0A431U977</accession>
<comment type="caution">
    <text evidence="4">The sequence shown here is derived from an EMBL/GenBank/DDBJ whole genome shotgun (WGS) entry which is preliminary data.</text>
</comment>
<dbReference type="PROSITE" id="PS50110">
    <property type="entry name" value="RESPONSE_REGULATORY"/>
    <property type="match status" value="1"/>
</dbReference>
<feature type="domain" description="Response regulatory" evidence="3">
    <location>
        <begin position="8"/>
        <end position="129"/>
    </location>
</feature>
<reference evidence="4 5" key="1">
    <citation type="submission" date="2018-12" db="EMBL/GenBank/DDBJ databases">
        <title>Hymenobacter gummosus sp. nov., isolated from a spring.</title>
        <authorList>
            <person name="Nie L."/>
        </authorList>
    </citation>
    <scope>NUCLEOTIDE SEQUENCE [LARGE SCALE GENOMIC DNA]</scope>
    <source>
        <strain evidence="4 5">KCTC 52166</strain>
    </source>
</reference>
<dbReference type="Gene3D" id="2.40.50.1020">
    <property type="entry name" value="LytTr DNA-binding domain"/>
    <property type="match status" value="1"/>
</dbReference>
<dbReference type="OrthoDB" id="1646880at2"/>
<dbReference type="GO" id="GO:0000976">
    <property type="term" value="F:transcription cis-regulatory region binding"/>
    <property type="evidence" value="ECO:0007669"/>
    <property type="project" value="TreeGrafter"/>
</dbReference>
<organism evidence="4 5">
    <name type="scientific">Hymenobacter gummosus</name>
    <dbReference type="NCBI Taxonomy" id="1776032"/>
    <lineage>
        <taxon>Bacteria</taxon>
        <taxon>Pseudomonadati</taxon>
        <taxon>Bacteroidota</taxon>
        <taxon>Cytophagia</taxon>
        <taxon>Cytophagales</taxon>
        <taxon>Hymenobacteraceae</taxon>
        <taxon>Hymenobacter</taxon>
    </lineage>
</organism>
<dbReference type="RefSeq" id="WP_126691339.1">
    <property type="nucleotide sequence ID" value="NZ_RXOF01000001.1"/>
</dbReference>
<dbReference type="GO" id="GO:0006355">
    <property type="term" value="P:regulation of DNA-templated transcription"/>
    <property type="evidence" value="ECO:0007669"/>
    <property type="project" value="TreeGrafter"/>
</dbReference>
<sequence length="259" mass="28094">MEPPNQLTVLLVEDEALIAEELRLTLEDFGYQVLPPCYTFAEGRQALTLPAPGPDLVLLDLNLRSANPLHNGLALAQLLRAQADPPPFIFLTAYDDADTIRQAAALQPGGYLLKPVGAAALFAAIQVALARRPAPAAPPRPDAPTPVADCFYIKVGTQIVPLYWHEVASLEAGKNYVTLRAPARRLVHALRGSLTSVLDQLVPPALRPQFLRVNRSLLLNAAHITGYDAQYVYCGPERYENGHLADQQLRELAGGTSTP</sequence>
<evidence type="ECO:0000256" key="2">
    <source>
        <dbReference type="PROSITE-ProRule" id="PRU00169"/>
    </source>
</evidence>
<dbReference type="GO" id="GO:0032993">
    <property type="term" value="C:protein-DNA complex"/>
    <property type="evidence" value="ECO:0007669"/>
    <property type="project" value="TreeGrafter"/>
</dbReference>
<evidence type="ECO:0000259" key="3">
    <source>
        <dbReference type="PROSITE" id="PS50110"/>
    </source>
</evidence>
<dbReference type="InterPro" id="IPR001789">
    <property type="entry name" value="Sig_transdc_resp-reg_receiver"/>
</dbReference>
<dbReference type="PANTHER" id="PTHR48111">
    <property type="entry name" value="REGULATOR OF RPOS"/>
    <property type="match status" value="1"/>
</dbReference>
<protein>
    <submittedName>
        <fullName evidence="4">Response regulator</fullName>
    </submittedName>
</protein>
<keyword evidence="1" id="KW-0238">DNA-binding</keyword>
<keyword evidence="5" id="KW-1185">Reference proteome</keyword>
<name>A0A431U977_9BACT</name>
<dbReference type="Proteomes" id="UP000282184">
    <property type="component" value="Unassembled WGS sequence"/>
</dbReference>
<keyword evidence="2" id="KW-0597">Phosphoprotein</keyword>
<proteinExistence type="predicted"/>
<feature type="modified residue" description="4-aspartylphosphate" evidence="2">
    <location>
        <position position="60"/>
    </location>
</feature>
<evidence type="ECO:0000256" key="1">
    <source>
        <dbReference type="ARBA" id="ARBA00023125"/>
    </source>
</evidence>
<dbReference type="Gene3D" id="3.40.50.2300">
    <property type="match status" value="1"/>
</dbReference>
<dbReference type="SUPFAM" id="SSF52172">
    <property type="entry name" value="CheY-like"/>
    <property type="match status" value="1"/>
</dbReference>
<evidence type="ECO:0000313" key="4">
    <source>
        <dbReference type="EMBL" id="RTQ53412.1"/>
    </source>
</evidence>
<dbReference type="GO" id="GO:0000156">
    <property type="term" value="F:phosphorelay response regulator activity"/>
    <property type="evidence" value="ECO:0007669"/>
    <property type="project" value="TreeGrafter"/>
</dbReference>
<dbReference type="Pfam" id="PF00072">
    <property type="entry name" value="Response_reg"/>
    <property type="match status" value="1"/>
</dbReference>
<dbReference type="PANTHER" id="PTHR48111:SF69">
    <property type="entry name" value="RESPONSE REGULATOR RECEIVER"/>
    <property type="match status" value="1"/>
</dbReference>
<dbReference type="InterPro" id="IPR039420">
    <property type="entry name" value="WalR-like"/>
</dbReference>
<dbReference type="SMART" id="SM00448">
    <property type="entry name" value="REC"/>
    <property type="match status" value="1"/>
</dbReference>
<gene>
    <name evidence="4" type="ORF">EJV47_01335</name>
</gene>
<evidence type="ECO:0000313" key="5">
    <source>
        <dbReference type="Proteomes" id="UP000282184"/>
    </source>
</evidence>
<dbReference type="AlphaFoldDB" id="A0A431U977"/>
<dbReference type="GO" id="GO:0005829">
    <property type="term" value="C:cytosol"/>
    <property type="evidence" value="ECO:0007669"/>
    <property type="project" value="TreeGrafter"/>
</dbReference>
<dbReference type="EMBL" id="RXOF01000001">
    <property type="protein sequence ID" value="RTQ53412.1"/>
    <property type="molecule type" value="Genomic_DNA"/>
</dbReference>
<dbReference type="InterPro" id="IPR011006">
    <property type="entry name" value="CheY-like_superfamily"/>
</dbReference>